<accession>A0A6A4VJS8</accession>
<dbReference type="Proteomes" id="UP000440578">
    <property type="component" value="Unassembled WGS sequence"/>
</dbReference>
<dbReference type="AlphaFoldDB" id="A0A6A4VJS8"/>
<feature type="compositionally biased region" description="Polar residues" evidence="1">
    <location>
        <begin position="101"/>
        <end position="111"/>
    </location>
</feature>
<gene>
    <name evidence="2" type="ORF">FJT64_010310</name>
</gene>
<evidence type="ECO:0000256" key="1">
    <source>
        <dbReference type="SAM" id="MobiDB-lite"/>
    </source>
</evidence>
<evidence type="ECO:0000313" key="3">
    <source>
        <dbReference type="Proteomes" id="UP000440578"/>
    </source>
</evidence>
<keyword evidence="3" id="KW-1185">Reference proteome</keyword>
<evidence type="ECO:0000313" key="2">
    <source>
        <dbReference type="EMBL" id="KAF0291560.1"/>
    </source>
</evidence>
<name>A0A6A4VJS8_AMPAM</name>
<feature type="region of interest" description="Disordered" evidence="1">
    <location>
        <begin position="91"/>
        <end position="111"/>
    </location>
</feature>
<dbReference type="EMBL" id="VIIS01001867">
    <property type="protein sequence ID" value="KAF0291560.1"/>
    <property type="molecule type" value="Genomic_DNA"/>
</dbReference>
<reference evidence="2 3" key="1">
    <citation type="submission" date="2019-07" db="EMBL/GenBank/DDBJ databases">
        <title>Draft genome assembly of a fouling barnacle, Amphibalanus amphitrite (Darwin, 1854): The first reference genome for Thecostraca.</title>
        <authorList>
            <person name="Kim W."/>
        </authorList>
    </citation>
    <scope>NUCLEOTIDE SEQUENCE [LARGE SCALE GENOMIC DNA]</scope>
    <source>
        <strain evidence="2">SNU_AA5</strain>
        <tissue evidence="2">Soma without cirri and trophi</tissue>
    </source>
</reference>
<sequence>MTVQRCNHVLVGLCRLRNKVPRELRAFLIETLVFPLLRYYGLVGTADVALINQLLTRENAPSALKDLFVYRGQVTSRVSRSSEAPLLQLPRGPSLLGSRKQGPSSRGSSLVNNSQRILRFSSKSDRTWLTSQQMRHHLHL</sequence>
<comment type="caution">
    <text evidence="2">The sequence shown here is derived from an EMBL/GenBank/DDBJ whole genome shotgun (WGS) entry which is preliminary data.</text>
</comment>
<proteinExistence type="predicted"/>
<organism evidence="2 3">
    <name type="scientific">Amphibalanus amphitrite</name>
    <name type="common">Striped barnacle</name>
    <name type="synonym">Balanus amphitrite</name>
    <dbReference type="NCBI Taxonomy" id="1232801"/>
    <lineage>
        <taxon>Eukaryota</taxon>
        <taxon>Metazoa</taxon>
        <taxon>Ecdysozoa</taxon>
        <taxon>Arthropoda</taxon>
        <taxon>Crustacea</taxon>
        <taxon>Multicrustacea</taxon>
        <taxon>Cirripedia</taxon>
        <taxon>Thoracica</taxon>
        <taxon>Thoracicalcarea</taxon>
        <taxon>Balanomorpha</taxon>
        <taxon>Balanoidea</taxon>
        <taxon>Balanidae</taxon>
        <taxon>Amphibalaninae</taxon>
        <taxon>Amphibalanus</taxon>
    </lineage>
</organism>
<protein>
    <submittedName>
        <fullName evidence="2">Uncharacterized protein</fullName>
    </submittedName>
</protein>